<gene>
    <name evidence="2" type="ORF">CHS0354_013639</name>
</gene>
<comment type="caution">
    <text evidence="2">The sequence shown here is derived from an EMBL/GenBank/DDBJ whole genome shotgun (WGS) entry which is preliminary data.</text>
</comment>
<feature type="signal peptide" evidence="1">
    <location>
        <begin position="1"/>
        <end position="16"/>
    </location>
</feature>
<reference evidence="2" key="1">
    <citation type="journal article" date="2021" name="Genome Biol. Evol.">
        <title>A High-Quality Reference Genome for a Parasitic Bivalve with Doubly Uniparental Inheritance (Bivalvia: Unionida).</title>
        <authorList>
            <person name="Smith C.H."/>
        </authorList>
    </citation>
    <scope>NUCLEOTIDE SEQUENCE</scope>
    <source>
        <strain evidence="2">CHS0354</strain>
    </source>
</reference>
<organism evidence="2 3">
    <name type="scientific">Potamilus streckersoni</name>
    <dbReference type="NCBI Taxonomy" id="2493646"/>
    <lineage>
        <taxon>Eukaryota</taxon>
        <taxon>Metazoa</taxon>
        <taxon>Spiralia</taxon>
        <taxon>Lophotrochozoa</taxon>
        <taxon>Mollusca</taxon>
        <taxon>Bivalvia</taxon>
        <taxon>Autobranchia</taxon>
        <taxon>Heteroconchia</taxon>
        <taxon>Palaeoheterodonta</taxon>
        <taxon>Unionida</taxon>
        <taxon>Unionoidea</taxon>
        <taxon>Unionidae</taxon>
        <taxon>Ambleminae</taxon>
        <taxon>Lampsilini</taxon>
        <taxon>Potamilus</taxon>
    </lineage>
</organism>
<dbReference type="EMBL" id="JAEAOA010000823">
    <property type="protein sequence ID" value="KAK3600083.1"/>
    <property type="molecule type" value="Genomic_DNA"/>
</dbReference>
<keyword evidence="3" id="KW-1185">Reference proteome</keyword>
<keyword evidence="1" id="KW-0732">Signal</keyword>
<evidence type="ECO:0000313" key="3">
    <source>
        <dbReference type="Proteomes" id="UP001195483"/>
    </source>
</evidence>
<reference evidence="2" key="2">
    <citation type="journal article" date="2021" name="Genome Biol. Evol.">
        <title>Developing a high-quality reference genome for a parasitic bivalve with doubly uniparental inheritance (Bivalvia: Unionida).</title>
        <authorList>
            <person name="Smith C.H."/>
        </authorList>
    </citation>
    <scope>NUCLEOTIDE SEQUENCE</scope>
    <source>
        <strain evidence="2">CHS0354</strain>
        <tissue evidence="2">Mantle</tissue>
    </source>
</reference>
<evidence type="ECO:0000256" key="1">
    <source>
        <dbReference type="SAM" id="SignalP"/>
    </source>
</evidence>
<proteinExistence type="predicted"/>
<feature type="chain" id="PRO_5042205157" evidence="1">
    <location>
        <begin position="17"/>
        <end position="214"/>
    </location>
</feature>
<reference evidence="2" key="3">
    <citation type="submission" date="2023-05" db="EMBL/GenBank/DDBJ databases">
        <authorList>
            <person name="Smith C.H."/>
        </authorList>
    </citation>
    <scope>NUCLEOTIDE SEQUENCE</scope>
    <source>
        <strain evidence="2">CHS0354</strain>
        <tissue evidence="2">Mantle</tissue>
    </source>
</reference>
<evidence type="ECO:0000313" key="2">
    <source>
        <dbReference type="EMBL" id="KAK3600083.1"/>
    </source>
</evidence>
<sequence>MEVLSLIVFLTGVALATSQCNQSKIEQCVSMTHDDFESTIRNDKLYDTSTLCRQSTITGFNCFKEEVNKCPQGASFMDNDHLAIMNRLTVEDLQKSCSLLSQMANGSISCFSNMMSNTPSASHCLSMELSPLNSLKLTDSERNCRIYDANYKCGLETARKVCGTKVGDDMESLHKAMGIIFGCNYAGNGSSSCNMAPTFLMTVIGVVVLATVKW</sequence>
<dbReference type="Proteomes" id="UP001195483">
    <property type="component" value="Unassembled WGS sequence"/>
</dbReference>
<protein>
    <submittedName>
        <fullName evidence="2">Uncharacterized protein</fullName>
    </submittedName>
</protein>
<name>A0AAE0SYQ8_9BIVA</name>
<dbReference type="AlphaFoldDB" id="A0AAE0SYQ8"/>
<accession>A0AAE0SYQ8</accession>